<keyword evidence="9" id="KW-0460">Magnesium</keyword>
<comment type="similarity">
    <text evidence="2">Belongs to the TsaE family.</text>
</comment>
<evidence type="ECO:0000256" key="3">
    <source>
        <dbReference type="ARBA" id="ARBA00019010"/>
    </source>
</evidence>
<sequence>MTSTEQLQLILPDESASLNFAHKLAITLKKQIFGLNVVLLENIPNIKIYLSGDLGAGKTTITREFLKAFGVNTRIKSPTYTLLETYKVSRLYLYHFDFYRFSDPLDWVDAGFKETLNSPGISLVEWPEMAQDTLPVPDLHIFLSYDGEGRIAKIKAFTNEGIECIKRMKAE</sequence>
<evidence type="ECO:0000256" key="7">
    <source>
        <dbReference type="ARBA" id="ARBA00022741"/>
    </source>
</evidence>
<dbReference type="InterPro" id="IPR003442">
    <property type="entry name" value="T6A_TsaE"/>
</dbReference>
<dbReference type="KEGG" id="teq:TEQUI_0252"/>
<dbReference type="SUPFAM" id="SSF52540">
    <property type="entry name" value="P-loop containing nucleoside triphosphate hydrolases"/>
    <property type="match status" value="1"/>
</dbReference>
<dbReference type="GO" id="GO:0002949">
    <property type="term" value="P:tRNA threonylcarbamoyladenosine modification"/>
    <property type="evidence" value="ECO:0007669"/>
    <property type="project" value="InterPro"/>
</dbReference>
<evidence type="ECO:0000256" key="10">
    <source>
        <dbReference type="ARBA" id="ARBA00032441"/>
    </source>
</evidence>
<dbReference type="NCBIfam" id="TIGR00150">
    <property type="entry name" value="T6A_YjeE"/>
    <property type="match status" value="1"/>
</dbReference>
<dbReference type="GO" id="GO:0046872">
    <property type="term" value="F:metal ion binding"/>
    <property type="evidence" value="ECO:0007669"/>
    <property type="project" value="UniProtKB-KW"/>
</dbReference>
<keyword evidence="4" id="KW-0963">Cytoplasm</keyword>
<dbReference type="Proteomes" id="UP000007472">
    <property type="component" value="Chromosome"/>
</dbReference>
<keyword evidence="6" id="KW-0479">Metal-binding</keyword>
<evidence type="ECO:0000313" key="11">
    <source>
        <dbReference type="EMBL" id="ADU91203.1"/>
    </source>
</evidence>
<evidence type="ECO:0000256" key="8">
    <source>
        <dbReference type="ARBA" id="ARBA00022840"/>
    </source>
</evidence>
<evidence type="ECO:0000256" key="6">
    <source>
        <dbReference type="ARBA" id="ARBA00022723"/>
    </source>
</evidence>
<keyword evidence="5" id="KW-0819">tRNA processing</keyword>
<name>A0A654KFJ2_TAYEM</name>
<dbReference type="GO" id="GO:0005737">
    <property type="term" value="C:cytoplasm"/>
    <property type="evidence" value="ECO:0007669"/>
    <property type="project" value="UniProtKB-SubCell"/>
</dbReference>
<reference evidence="11 12" key="1">
    <citation type="journal article" date="2011" name="J. Bacteriol.">
        <title>Genome sequence of Taylorella equigenitalis MCE9, the causative agent of contagious equine metritis.</title>
        <authorList>
            <person name="Hebert L."/>
            <person name="Moumen B."/>
            <person name="Duquesne F."/>
            <person name="Breuil M.F."/>
            <person name="Laugier C."/>
            <person name="Batto J.M."/>
            <person name="Renault P."/>
            <person name="Petry S."/>
        </authorList>
    </citation>
    <scope>NUCLEOTIDE SEQUENCE [LARGE SCALE GENOMIC DNA]</scope>
    <source>
        <strain evidence="11 12">MCE9</strain>
    </source>
</reference>
<proteinExistence type="inferred from homology"/>
<evidence type="ECO:0000256" key="9">
    <source>
        <dbReference type="ARBA" id="ARBA00022842"/>
    </source>
</evidence>
<comment type="subcellular location">
    <subcellularLocation>
        <location evidence="1">Cytoplasm</location>
    </subcellularLocation>
</comment>
<evidence type="ECO:0000256" key="4">
    <source>
        <dbReference type="ARBA" id="ARBA00022490"/>
    </source>
</evidence>
<dbReference type="Gene3D" id="3.40.50.300">
    <property type="entry name" value="P-loop containing nucleotide triphosphate hydrolases"/>
    <property type="match status" value="1"/>
</dbReference>
<evidence type="ECO:0000256" key="2">
    <source>
        <dbReference type="ARBA" id="ARBA00007599"/>
    </source>
</evidence>
<organism evidence="11 12">
    <name type="scientific">Taylorella equigenitalis (strain MCE9)</name>
    <dbReference type="NCBI Taxonomy" id="937774"/>
    <lineage>
        <taxon>Bacteria</taxon>
        <taxon>Pseudomonadati</taxon>
        <taxon>Pseudomonadota</taxon>
        <taxon>Betaproteobacteria</taxon>
        <taxon>Burkholderiales</taxon>
        <taxon>Alcaligenaceae</taxon>
        <taxon>Taylorella</taxon>
    </lineage>
</organism>
<dbReference type="AlphaFoldDB" id="A0A654KFJ2"/>
<evidence type="ECO:0000256" key="5">
    <source>
        <dbReference type="ARBA" id="ARBA00022694"/>
    </source>
</evidence>
<gene>
    <name evidence="11" type="ordered locus">TEQUI_0252</name>
</gene>
<keyword evidence="7" id="KW-0547">Nucleotide-binding</keyword>
<keyword evidence="8" id="KW-0067">ATP-binding</keyword>
<evidence type="ECO:0000256" key="1">
    <source>
        <dbReference type="ARBA" id="ARBA00004496"/>
    </source>
</evidence>
<dbReference type="InterPro" id="IPR027417">
    <property type="entry name" value="P-loop_NTPase"/>
</dbReference>
<dbReference type="PANTHER" id="PTHR33540">
    <property type="entry name" value="TRNA THREONYLCARBAMOYLADENOSINE BIOSYNTHESIS PROTEIN TSAE"/>
    <property type="match status" value="1"/>
</dbReference>
<protein>
    <recommendedName>
        <fullName evidence="3">tRNA threonylcarbamoyladenosine biosynthesis protein TsaE</fullName>
    </recommendedName>
    <alternativeName>
        <fullName evidence="10">t(6)A37 threonylcarbamoyladenosine biosynthesis protein TsaE</fullName>
    </alternativeName>
</protein>
<dbReference type="EMBL" id="CP002456">
    <property type="protein sequence ID" value="ADU91203.1"/>
    <property type="molecule type" value="Genomic_DNA"/>
</dbReference>
<evidence type="ECO:0000313" key="12">
    <source>
        <dbReference type="Proteomes" id="UP000007472"/>
    </source>
</evidence>
<accession>A0A654KFJ2</accession>
<dbReference type="Pfam" id="PF02367">
    <property type="entry name" value="TsaE"/>
    <property type="match status" value="1"/>
</dbReference>
<dbReference type="GO" id="GO:0005524">
    <property type="term" value="F:ATP binding"/>
    <property type="evidence" value="ECO:0007669"/>
    <property type="project" value="UniProtKB-KW"/>
</dbReference>
<dbReference type="PANTHER" id="PTHR33540:SF2">
    <property type="entry name" value="TRNA THREONYLCARBAMOYLADENOSINE BIOSYNTHESIS PROTEIN TSAE"/>
    <property type="match status" value="1"/>
</dbReference>